<organism evidence="3 4">
    <name type="scientific">candidate division WOR-3 bacterium</name>
    <dbReference type="NCBI Taxonomy" id="2052148"/>
    <lineage>
        <taxon>Bacteria</taxon>
        <taxon>Bacteria division WOR-3</taxon>
    </lineage>
</organism>
<dbReference type="Proteomes" id="UP000264062">
    <property type="component" value="Unassembled WGS sequence"/>
</dbReference>
<reference evidence="3 4" key="1">
    <citation type="journal article" date="2018" name="Nat. Biotechnol.">
        <title>A standardized bacterial taxonomy based on genome phylogeny substantially revises the tree of life.</title>
        <authorList>
            <person name="Parks D.H."/>
            <person name="Chuvochina M."/>
            <person name="Waite D.W."/>
            <person name="Rinke C."/>
            <person name="Skarshewski A."/>
            <person name="Chaumeil P.A."/>
            <person name="Hugenholtz P."/>
        </authorList>
    </citation>
    <scope>NUCLEOTIDE SEQUENCE [LARGE SCALE GENOMIC DNA]</scope>
    <source>
        <strain evidence="3">UBA9956</strain>
    </source>
</reference>
<dbReference type="InterPro" id="IPR036852">
    <property type="entry name" value="Peptidase_S8/S53_dom_sf"/>
</dbReference>
<dbReference type="Pfam" id="PF00082">
    <property type="entry name" value="Peptidase_S8"/>
    <property type="match status" value="1"/>
</dbReference>
<dbReference type="InterPro" id="IPR000209">
    <property type="entry name" value="Peptidase_S8/S53_dom"/>
</dbReference>
<evidence type="ECO:0000256" key="1">
    <source>
        <dbReference type="PROSITE-ProRule" id="PRU01240"/>
    </source>
</evidence>
<protein>
    <recommendedName>
        <fullName evidence="2">Peptidase S8/S53 domain-containing protein</fullName>
    </recommendedName>
</protein>
<comment type="caution">
    <text evidence="3">The sequence shown here is derived from an EMBL/GenBank/DDBJ whole genome shotgun (WGS) entry which is preliminary data.</text>
</comment>
<dbReference type="AlphaFoldDB" id="A0A350HC11"/>
<accession>A0A350HC11</accession>
<comment type="similarity">
    <text evidence="1">Belongs to the peptidase S8 family.</text>
</comment>
<evidence type="ECO:0000313" key="3">
    <source>
        <dbReference type="EMBL" id="HAV93077.1"/>
    </source>
</evidence>
<dbReference type="GO" id="GO:0004252">
    <property type="term" value="F:serine-type endopeptidase activity"/>
    <property type="evidence" value="ECO:0007669"/>
    <property type="project" value="InterPro"/>
</dbReference>
<dbReference type="PROSITE" id="PS51892">
    <property type="entry name" value="SUBTILASE"/>
    <property type="match status" value="1"/>
</dbReference>
<dbReference type="GO" id="GO:0006508">
    <property type="term" value="P:proteolysis"/>
    <property type="evidence" value="ECO:0007669"/>
    <property type="project" value="InterPro"/>
</dbReference>
<evidence type="ECO:0000313" key="4">
    <source>
        <dbReference type="Proteomes" id="UP000264062"/>
    </source>
</evidence>
<dbReference type="EMBL" id="DMZY01000234">
    <property type="protein sequence ID" value="HAV93077.1"/>
    <property type="molecule type" value="Genomic_DNA"/>
</dbReference>
<proteinExistence type="inferred from homology"/>
<feature type="domain" description="Peptidase S8/S53" evidence="2">
    <location>
        <begin position="189"/>
        <end position="329"/>
    </location>
</feature>
<evidence type="ECO:0000259" key="2">
    <source>
        <dbReference type="Pfam" id="PF00082"/>
    </source>
</evidence>
<dbReference type="Gene3D" id="3.40.50.200">
    <property type="entry name" value="Peptidase S8/S53 domain"/>
    <property type="match status" value="1"/>
</dbReference>
<dbReference type="SUPFAM" id="SSF52743">
    <property type="entry name" value="Subtilisin-like"/>
    <property type="match status" value="1"/>
</dbReference>
<gene>
    <name evidence="3" type="ORF">DCW38_07865</name>
</gene>
<feature type="non-terminal residue" evidence="3">
    <location>
        <position position="351"/>
    </location>
</feature>
<name>A0A350HC11_UNCW3</name>
<comment type="caution">
    <text evidence="1">Lacks conserved residue(s) required for the propagation of feature annotation.</text>
</comment>
<sequence length="351" mass="39253">MKIRNTFIILIFLFLLLNAQALGAYSNNSSIIGKEKVWIFFKDKGPTAKSDEFFKLNKNYITDESKERRREKGKPLQTLMDIPVNETYISELKKLNISVVNKSKWLNAVTAYISKKEETEIKKLNFVSKIQKVAIGVSDIDMLPVEKSILEKKNAFADSVVDLYYYGPNSENQIKIINVNKLHNMGYTGKGVRIALFDTGLLMTREVDVIDNSATPPETTWTAPVPRHSALEDVNIITSYDFVKNYPFAGITEGGASDEVRQLDHGTKMLALIAGYASGEIVSPAFGADFLIAKTEIVDSEIVSEEDNWIRAVEWADSLGADIISSSLGYKEWYPYSVMTGDSTNISKIAN</sequence>